<dbReference type="EMBL" id="QGUI01000014">
    <property type="protein sequence ID" value="PZN01433.1"/>
    <property type="molecule type" value="Genomic_DNA"/>
</dbReference>
<dbReference type="Pfam" id="PF14017">
    <property type="entry name" value="DUF4233"/>
    <property type="match status" value="1"/>
</dbReference>
<evidence type="ECO:0000313" key="2">
    <source>
        <dbReference type="EMBL" id="MFO7192779.1"/>
    </source>
</evidence>
<evidence type="ECO:0000313" key="4">
    <source>
        <dbReference type="Proteomes" id="UP000249324"/>
    </source>
</evidence>
<feature type="transmembrane region" description="Helical" evidence="1">
    <location>
        <begin position="20"/>
        <end position="42"/>
    </location>
</feature>
<dbReference type="InterPro" id="IPR025327">
    <property type="entry name" value="DUF4233"/>
</dbReference>
<dbReference type="Proteomes" id="UP000249324">
    <property type="component" value="Unassembled WGS sequence"/>
</dbReference>
<reference evidence="2 4" key="3">
    <citation type="journal article" date="2021" name="BMC Genomics">
        <title>Genome-resolved metagenome and metatranscriptome analyses of thermophilic composting reveal key bacterial players and their metabolic interactions.</title>
        <authorList>
            <person name="Braga L.P.P."/>
            <person name="Pereira R.V."/>
            <person name="Martins L.F."/>
            <person name="Moura L.M.S."/>
            <person name="Sanchez F.B."/>
            <person name="Patane J.S.L."/>
            <person name="da Silva A.M."/>
            <person name="Setubal J.C."/>
        </authorList>
    </citation>
    <scope>NUCLEOTIDE SEQUENCE [LARGE SCALE GENOMIC DNA]</scope>
    <source>
        <strain evidence="2">ZC4RG45</strain>
    </source>
</reference>
<dbReference type="STRING" id="1111738.GCA_000427905_02394"/>
<dbReference type="AlphaFoldDB" id="A0A2W4JQU2"/>
<keyword evidence="1" id="KW-1133">Transmembrane helix</keyword>
<proteinExistence type="predicted"/>
<protein>
    <submittedName>
        <fullName evidence="3">DUF4233 domain-containing protein</fullName>
    </submittedName>
</protein>
<reference evidence="2" key="2">
    <citation type="submission" date="2018-05" db="EMBL/GenBank/DDBJ databases">
        <authorList>
            <person name="Moura L."/>
            <person name="Setubal J.C."/>
        </authorList>
    </citation>
    <scope>NUCLEOTIDE SEQUENCE</scope>
    <source>
        <strain evidence="2">ZC4RG45</strain>
    </source>
</reference>
<name>A0A2W4JQU2_9PSEU</name>
<dbReference type="EMBL" id="QGUI02000129">
    <property type="protein sequence ID" value="MFO7192779.1"/>
    <property type="molecule type" value="Genomic_DNA"/>
</dbReference>
<sequence length="134" mass="14246">MSEDAVPEREQAPKDPMKGFRGVMSGTLVMEAITLGLALPVIDRLGDGLTSVTGWLVGGLAVVLLVLCAFVRSPRITETIVALQLVLVVFVVVEPPVGIIGIVFLVAWLILFRLRAKVAEQIAGGTLPSTRQGE</sequence>
<evidence type="ECO:0000313" key="3">
    <source>
        <dbReference type="EMBL" id="PZN01433.1"/>
    </source>
</evidence>
<feature type="transmembrane region" description="Helical" evidence="1">
    <location>
        <begin position="54"/>
        <end position="73"/>
    </location>
</feature>
<gene>
    <name evidence="3" type="ORF">DIU77_00720</name>
    <name evidence="2" type="ORF">DIU77_011110</name>
</gene>
<keyword evidence="1" id="KW-0472">Membrane</keyword>
<feature type="transmembrane region" description="Helical" evidence="1">
    <location>
        <begin position="85"/>
        <end position="111"/>
    </location>
</feature>
<organism evidence="3">
    <name type="scientific">Thermocrispum agreste</name>
    <dbReference type="NCBI Taxonomy" id="37925"/>
    <lineage>
        <taxon>Bacteria</taxon>
        <taxon>Bacillati</taxon>
        <taxon>Actinomycetota</taxon>
        <taxon>Actinomycetes</taxon>
        <taxon>Pseudonocardiales</taxon>
        <taxon>Pseudonocardiaceae</taxon>
        <taxon>Thermocrispum</taxon>
    </lineage>
</organism>
<reference evidence="2" key="4">
    <citation type="submission" date="2023-08" db="EMBL/GenBank/DDBJ databases">
        <authorList>
            <person name="Guima S.E.S."/>
            <person name="Martins L.F."/>
            <person name="Silva A.M."/>
            <person name="Setubal J.C."/>
        </authorList>
    </citation>
    <scope>NUCLEOTIDE SEQUENCE</scope>
    <source>
        <strain evidence="2">ZC4RG45</strain>
    </source>
</reference>
<keyword evidence="1" id="KW-0812">Transmembrane</keyword>
<comment type="caution">
    <text evidence="3">The sequence shown here is derived from an EMBL/GenBank/DDBJ whole genome shotgun (WGS) entry which is preliminary data.</text>
</comment>
<accession>A0A2W4JQU2</accession>
<reference evidence="3" key="1">
    <citation type="submission" date="2018-05" db="EMBL/GenBank/DDBJ databases">
        <authorList>
            <person name="Lanie J.A."/>
            <person name="Ng W.-L."/>
            <person name="Kazmierczak K.M."/>
            <person name="Andrzejewski T.M."/>
            <person name="Davidsen T.M."/>
            <person name="Wayne K.J."/>
            <person name="Tettelin H."/>
            <person name="Glass J.I."/>
            <person name="Rusch D."/>
            <person name="Podicherti R."/>
            <person name="Tsui H.-C.T."/>
            <person name="Winkler M.E."/>
        </authorList>
    </citation>
    <scope>NUCLEOTIDE SEQUENCE</scope>
    <source>
        <strain evidence="3">ZC4RG45</strain>
    </source>
</reference>
<evidence type="ECO:0000256" key="1">
    <source>
        <dbReference type="SAM" id="Phobius"/>
    </source>
</evidence>